<sequence>MPNALDFLAGPVCLGLGVVFTLQAVRRLRTERRQDQRSPRRELLSGRELLWEGLAVALLGTANLLDRPWTLLAIPAVVMLAVLAVRIFLRLIQERSRRAG</sequence>
<accession>A0A328NKC2</accession>
<feature type="transmembrane region" description="Helical" evidence="1">
    <location>
        <begin position="71"/>
        <end position="89"/>
    </location>
</feature>
<evidence type="ECO:0000313" key="3">
    <source>
        <dbReference type="Proteomes" id="UP000249419"/>
    </source>
</evidence>
<keyword evidence="1" id="KW-0812">Transmembrane</keyword>
<gene>
    <name evidence="2" type="ORF">PSN13_04052</name>
</gene>
<organism evidence="2 3">
    <name type="scientific">Micromonospora saelicesensis</name>
    <dbReference type="NCBI Taxonomy" id="285676"/>
    <lineage>
        <taxon>Bacteria</taxon>
        <taxon>Bacillati</taxon>
        <taxon>Actinomycetota</taxon>
        <taxon>Actinomycetes</taxon>
        <taxon>Micromonosporales</taxon>
        <taxon>Micromonosporaceae</taxon>
        <taxon>Micromonospora</taxon>
    </lineage>
</organism>
<evidence type="ECO:0000256" key="1">
    <source>
        <dbReference type="SAM" id="Phobius"/>
    </source>
</evidence>
<proteinExistence type="predicted"/>
<name>A0A328NKC2_9ACTN</name>
<dbReference type="EMBL" id="PYAG01000020">
    <property type="protein sequence ID" value="RAO31488.1"/>
    <property type="molecule type" value="Genomic_DNA"/>
</dbReference>
<dbReference type="AlphaFoldDB" id="A0A328NKC2"/>
<keyword evidence="1" id="KW-1133">Transmembrane helix</keyword>
<evidence type="ECO:0000313" key="2">
    <source>
        <dbReference type="EMBL" id="RAO31488.1"/>
    </source>
</evidence>
<protein>
    <submittedName>
        <fullName evidence="2">Uncharacterized protein</fullName>
    </submittedName>
</protein>
<dbReference type="Proteomes" id="UP000249419">
    <property type="component" value="Unassembled WGS sequence"/>
</dbReference>
<feature type="transmembrane region" description="Helical" evidence="1">
    <location>
        <begin position="6"/>
        <end position="28"/>
    </location>
</feature>
<dbReference type="RefSeq" id="WP_146766225.1">
    <property type="nucleotide sequence ID" value="NZ_PYAG01000020.1"/>
</dbReference>
<feature type="transmembrane region" description="Helical" evidence="1">
    <location>
        <begin position="49"/>
        <end position="65"/>
    </location>
</feature>
<reference evidence="2 3" key="1">
    <citation type="submission" date="2018-03" db="EMBL/GenBank/DDBJ databases">
        <title>Defining the species Micromonospora saelicesensis and Micromonospora noduli under the framework of genomics.</title>
        <authorList>
            <person name="Riesco R."/>
            <person name="Trujillo M.E."/>
        </authorList>
    </citation>
    <scope>NUCLEOTIDE SEQUENCE [LARGE SCALE GENOMIC DNA]</scope>
    <source>
        <strain evidence="2 3">PSN13</strain>
    </source>
</reference>
<keyword evidence="1" id="KW-0472">Membrane</keyword>
<comment type="caution">
    <text evidence="2">The sequence shown here is derived from an EMBL/GenBank/DDBJ whole genome shotgun (WGS) entry which is preliminary data.</text>
</comment>